<sequence length="42" mass="4973">MHGRSLERHATRFKELTMSWTTPEVKEICVGMEINDYMPAEF</sequence>
<dbReference type="Pfam" id="PF08042">
    <property type="entry name" value="PqqA"/>
    <property type="match status" value="1"/>
</dbReference>
<accession>A0AB74UBP3</accession>
<evidence type="ECO:0000313" key="7">
    <source>
        <dbReference type="EMBL" id="XCJ79133.1"/>
    </source>
</evidence>
<keyword evidence="4" id="KW-0884">PQQ biosynthesis</keyword>
<proteinExistence type="inferred from homology"/>
<evidence type="ECO:0000256" key="4">
    <source>
        <dbReference type="ARBA" id="ARBA00022905"/>
    </source>
</evidence>
<comment type="pathway">
    <text evidence="1">Cofactor biosynthesis; pyrroloquinoline quinone biosynthesis.</text>
</comment>
<evidence type="ECO:0000256" key="1">
    <source>
        <dbReference type="ARBA" id="ARBA00004886"/>
    </source>
</evidence>
<comment type="function">
    <text evidence="5">Required for coenzyme pyrroloquinoline quinone (PQQ) biosynthesis. PQQ is probably formed by cross-linking a specific glutamate to a specific tyrosine residue and excising these residues from the peptide.</text>
</comment>
<name>A0AB74UBP3_9GAMM</name>
<reference evidence="7" key="1">
    <citation type="submission" date="2024-06" db="EMBL/GenBank/DDBJ databases">
        <title>Complete genome of Salinicola endophyticus HNIBRBA4755.</title>
        <authorList>
            <person name="Shin S.Y."/>
            <person name="Kang H."/>
            <person name="Song J."/>
        </authorList>
    </citation>
    <scope>NUCLEOTIDE SEQUENCE</scope>
    <source>
        <strain evidence="7">HNIBRBA4755</strain>
    </source>
</reference>
<dbReference type="InterPro" id="IPR011725">
    <property type="entry name" value="PQQ_synth_PqqA"/>
</dbReference>
<dbReference type="AlphaFoldDB" id="A0AB74UBP3"/>
<dbReference type="NCBIfam" id="TIGR02107">
    <property type="entry name" value="PQQ_syn_pqqA"/>
    <property type="match status" value="1"/>
</dbReference>
<gene>
    <name evidence="7" type="primary">pqqA</name>
    <name evidence="7" type="ORF">ABV408_17060</name>
</gene>
<evidence type="ECO:0000256" key="5">
    <source>
        <dbReference type="ARBA" id="ARBA00024749"/>
    </source>
</evidence>
<evidence type="ECO:0000256" key="6">
    <source>
        <dbReference type="ARBA" id="ARBA00030967"/>
    </source>
</evidence>
<dbReference type="RefSeq" id="WP_353980084.1">
    <property type="nucleotide sequence ID" value="NZ_CP159578.1"/>
</dbReference>
<evidence type="ECO:0000256" key="2">
    <source>
        <dbReference type="ARBA" id="ARBA00009325"/>
    </source>
</evidence>
<dbReference type="EMBL" id="CP159578">
    <property type="protein sequence ID" value="XCJ79133.1"/>
    <property type="molecule type" value="Genomic_DNA"/>
</dbReference>
<evidence type="ECO:0000256" key="3">
    <source>
        <dbReference type="ARBA" id="ARBA00015086"/>
    </source>
</evidence>
<protein>
    <recommendedName>
        <fullName evidence="3">Coenzyme PQQ synthesis protein A</fullName>
    </recommendedName>
    <alternativeName>
        <fullName evidence="6">Pyrroloquinoline quinone biosynthesis protein A</fullName>
    </alternativeName>
</protein>
<dbReference type="GO" id="GO:0018189">
    <property type="term" value="P:pyrroloquinoline quinone biosynthetic process"/>
    <property type="evidence" value="ECO:0007669"/>
    <property type="project" value="UniProtKB-KW"/>
</dbReference>
<comment type="similarity">
    <text evidence="2">Belongs to the PqqA family.</text>
</comment>
<organism evidence="7">
    <name type="scientific">Salinicola endophyticus</name>
    <dbReference type="NCBI Taxonomy" id="1949083"/>
    <lineage>
        <taxon>Bacteria</taxon>
        <taxon>Pseudomonadati</taxon>
        <taxon>Pseudomonadota</taxon>
        <taxon>Gammaproteobacteria</taxon>
        <taxon>Oceanospirillales</taxon>
        <taxon>Halomonadaceae</taxon>
        <taxon>Salinicola</taxon>
    </lineage>
</organism>